<dbReference type="AlphaFoldDB" id="A0A844ECC5"/>
<gene>
    <name evidence="2" type="ORF">GKC44_11220</name>
</gene>
<accession>A0A844ECC5</accession>
<dbReference type="EMBL" id="WKKY01000610">
    <property type="protein sequence ID" value="MSE21791.1"/>
    <property type="molecule type" value="Genomic_DNA"/>
</dbReference>
<dbReference type="Proteomes" id="UP000491237">
    <property type="component" value="Unassembled WGS sequence"/>
</dbReference>
<evidence type="ECO:0000313" key="3">
    <source>
        <dbReference type="Proteomes" id="UP000491237"/>
    </source>
</evidence>
<protein>
    <submittedName>
        <fullName evidence="2">Surface layer protein SlpB</fullName>
    </submittedName>
</protein>
<feature type="chain" id="PRO_5038541534" evidence="1">
    <location>
        <begin position="22"/>
        <end position="106"/>
    </location>
</feature>
<feature type="non-terminal residue" evidence="2">
    <location>
        <position position="106"/>
    </location>
</feature>
<name>A0A844ECC5_9LACO</name>
<proteinExistence type="predicted"/>
<evidence type="ECO:0000256" key="1">
    <source>
        <dbReference type="SAM" id="SignalP"/>
    </source>
</evidence>
<sequence>MKMSLKKSLFISMAALGLVSAAGVATGQTASAKTYAKVTMNSVLNSDPTTRNVTMTGTNALYNKAGTLRGARVVASKSTVSNLANANVSTANFRVYRVATTNRGSV</sequence>
<reference evidence="2 3" key="1">
    <citation type="submission" date="2019-11" db="EMBL/GenBank/DDBJ databases">
        <title>Draft Genome Sequence of Plant Growth-Promoting Rhizosphere-Associated Bacteria.</title>
        <authorList>
            <person name="Vasilyev I.Y."/>
            <person name="Radchenko V."/>
            <person name="Ilnitskaya E.V."/>
        </authorList>
    </citation>
    <scope>NUCLEOTIDE SEQUENCE [LARGE SCALE GENOMIC DNA]</scope>
    <source>
        <strain evidence="2 3">VRA_07sq_f</strain>
    </source>
</reference>
<organism evidence="2 3">
    <name type="scientific">Lentilactobacillus parabuchneri</name>
    <dbReference type="NCBI Taxonomy" id="152331"/>
    <lineage>
        <taxon>Bacteria</taxon>
        <taxon>Bacillati</taxon>
        <taxon>Bacillota</taxon>
        <taxon>Bacilli</taxon>
        <taxon>Lactobacillales</taxon>
        <taxon>Lactobacillaceae</taxon>
        <taxon>Lentilactobacillus</taxon>
    </lineage>
</organism>
<feature type="signal peptide" evidence="1">
    <location>
        <begin position="1"/>
        <end position="21"/>
    </location>
</feature>
<evidence type="ECO:0000313" key="2">
    <source>
        <dbReference type="EMBL" id="MSE21791.1"/>
    </source>
</evidence>
<keyword evidence="1" id="KW-0732">Signal</keyword>
<comment type="caution">
    <text evidence="2">The sequence shown here is derived from an EMBL/GenBank/DDBJ whole genome shotgun (WGS) entry which is preliminary data.</text>
</comment>